<accession>A0A1F6WHM2</accession>
<keyword evidence="4" id="KW-0274">FAD</keyword>
<dbReference type="GO" id="GO:0004458">
    <property type="term" value="F:D-lactate dehydrogenase (cytochrome) activity"/>
    <property type="evidence" value="ECO:0007669"/>
    <property type="project" value="UniProtKB-EC"/>
</dbReference>
<dbReference type="PROSITE" id="PS51387">
    <property type="entry name" value="FAD_PCMH"/>
    <property type="match status" value="1"/>
</dbReference>
<dbReference type="Pfam" id="PF02913">
    <property type="entry name" value="FAD-oxidase_C"/>
    <property type="match status" value="1"/>
</dbReference>
<dbReference type="PANTHER" id="PTHR11748:SF111">
    <property type="entry name" value="D-LACTATE DEHYDROGENASE, MITOCHONDRIAL-RELATED"/>
    <property type="match status" value="1"/>
</dbReference>
<dbReference type="InterPro" id="IPR006094">
    <property type="entry name" value="Oxid_FAD_bind_N"/>
</dbReference>
<keyword evidence="3" id="KW-0285">Flavoprotein</keyword>
<dbReference type="PANTHER" id="PTHR11748">
    <property type="entry name" value="D-LACTATE DEHYDROGENASE"/>
    <property type="match status" value="1"/>
</dbReference>
<keyword evidence="6" id="KW-0560">Oxidoreductase</keyword>
<dbReference type="Gene3D" id="3.30.465.10">
    <property type="match status" value="2"/>
</dbReference>
<dbReference type="InterPro" id="IPR016169">
    <property type="entry name" value="FAD-bd_PCMH_sub2"/>
</dbReference>
<reference evidence="9 10" key="1">
    <citation type="journal article" date="2016" name="Nat. Commun.">
        <title>Thousands of microbial genomes shed light on interconnected biogeochemical processes in an aquifer system.</title>
        <authorList>
            <person name="Anantharaman K."/>
            <person name="Brown C.T."/>
            <person name="Hug L.A."/>
            <person name="Sharon I."/>
            <person name="Castelle C.J."/>
            <person name="Probst A.J."/>
            <person name="Thomas B.C."/>
            <person name="Singh A."/>
            <person name="Wilkins M.J."/>
            <person name="Karaoz U."/>
            <person name="Brodie E.L."/>
            <person name="Williams K.H."/>
            <person name="Hubbard S.S."/>
            <person name="Banfield J.F."/>
        </authorList>
    </citation>
    <scope>NUCLEOTIDE SEQUENCE [LARGE SCALE GENOMIC DNA]</scope>
</reference>
<evidence type="ECO:0000256" key="4">
    <source>
        <dbReference type="ARBA" id="ARBA00022827"/>
    </source>
</evidence>
<evidence type="ECO:0000313" key="10">
    <source>
        <dbReference type="Proteomes" id="UP000179880"/>
    </source>
</evidence>
<evidence type="ECO:0000256" key="7">
    <source>
        <dbReference type="ARBA" id="ARBA00038897"/>
    </source>
</evidence>
<dbReference type="EC" id="1.1.2.4" evidence="7"/>
<evidence type="ECO:0000256" key="1">
    <source>
        <dbReference type="ARBA" id="ARBA00001974"/>
    </source>
</evidence>
<gene>
    <name evidence="9" type="ORF">A3B93_01160</name>
</gene>
<dbReference type="Gene3D" id="3.30.70.2740">
    <property type="match status" value="1"/>
</dbReference>
<dbReference type="SUPFAM" id="SSF55103">
    <property type="entry name" value="FAD-linked oxidases, C-terminal domain"/>
    <property type="match status" value="1"/>
</dbReference>
<dbReference type="Gene3D" id="1.10.45.10">
    <property type="entry name" value="Vanillyl-alcohol Oxidase, Chain A, domain 4"/>
    <property type="match status" value="1"/>
</dbReference>
<protein>
    <recommendedName>
        <fullName evidence="7">D-lactate dehydrogenase (cytochrome)</fullName>
        <ecNumber evidence="7">1.1.2.4</ecNumber>
    </recommendedName>
</protein>
<comment type="caution">
    <text evidence="9">The sequence shown here is derived from an EMBL/GenBank/DDBJ whole genome shotgun (WGS) entry which is preliminary data.</text>
</comment>
<dbReference type="InterPro" id="IPR016164">
    <property type="entry name" value="FAD-linked_Oxase-like_C"/>
</dbReference>
<dbReference type="SUPFAM" id="SSF56176">
    <property type="entry name" value="FAD-binding/transporter-associated domain-like"/>
    <property type="match status" value="1"/>
</dbReference>
<evidence type="ECO:0000256" key="6">
    <source>
        <dbReference type="ARBA" id="ARBA00023002"/>
    </source>
</evidence>
<dbReference type="GO" id="GO:0008720">
    <property type="term" value="F:D-lactate dehydrogenase (NAD+) activity"/>
    <property type="evidence" value="ECO:0007669"/>
    <property type="project" value="TreeGrafter"/>
</dbReference>
<organism evidence="9 10">
    <name type="scientific">Candidatus Nomurabacteria bacterium RIFCSPHIGHO2_02_FULL_42_24</name>
    <dbReference type="NCBI Taxonomy" id="1801757"/>
    <lineage>
        <taxon>Bacteria</taxon>
        <taxon>Candidatus Nomuraibacteriota</taxon>
    </lineage>
</organism>
<evidence type="ECO:0000259" key="8">
    <source>
        <dbReference type="PROSITE" id="PS51387"/>
    </source>
</evidence>
<comment type="similarity">
    <text evidence="2">Belongs to the FAD-binding oxidoreductase/transferase type 4 family.</text>
</comment>
<dbReference type="Proteomes" id="UP000179880">
    <property type="component" value="Unassembled WGS sequence"/>
</dbReference>
<feature type="domain" description="FAD-binding PCMH-type" evidence="8">
    <location>
        <begin position="30"/>
        <end position="285"/>
    </location>
</feature>
<sequence length="569" mass="64951">MKNEIKKFFKGDIEDDLETLKKYSHDASIFEVQPKLVIFPKDAEDVKNLVKWVNQKKSDFKNSPKSDFYNLSITARSAGTDMSGGPLNESIIMDFTKHMNKLIEFNHPALQAPLLDKEGVGGGAFITVQPGMFYRDFEKIVSEKGLMMPSYPASKGICAMGGIVANNSGGEKTLKYGKTEDYIQSMKVVFTDGNEYEIKPLSKTELEIKIKQNNFEGNIYKKIWNLIENNREKINKAKPNVSKNSAGYYIWNVWDQQIFNLNKLLVGSQGTLGIVTEVTFKLVPIPKESKLAIIYLDGVKKISDLTAELLKFSPESLEVYDDKTLQLAIKFFPSFLKNRGFWGGFRFICGFWPDLFMLIRNGFPKLVVLAEFASDDKEEIYKKIEDLSKMLKTKKLSYRVATSSADAEKYWKIRRESFNLLRNHVKGKRTMPFIDDVIVRPEYLSEFLPKLEEILSKYPELEHTIAGHAGDGNFHIIPLVKTDNLQLSQTVIKVADQVYNLVLKYKGSITAEHNDGIIRTPYLEKMFGVEICRLFTEVKNIFDPQNIFNPGKKTAGDFASIRKYIIKPN</sequence>
<dbReference type="GO" id="GO:0071949">
    <property type="term" value="F:FAD binding"/>
    <property type="evidence" value="ECO:0007669"/>
    <property type="project" value="InterPro"/>
</dbReference>
<dbReference type="InterPro" id="IPR036318">
    <property type="entry name" value="FAD-bd_PCMH-like_sf"/>
</dbReference>
<dbReference type="AlphaFoldDB" id="A0A1F6WHM2"/>
<dbReference type="GO" id="GO:1903457">
    <property type="term" value="P:lactate catabolic process"/>
    <property type="evidence" value="ECO:0007669"/>
    <property type="project" value="TreeGrafter"/>
</dbReference>
<evidence type="ECO:0000256" key="5">
    <source>
        <dbReference type="ARBA" id="ARBA00022946"/>
    </source>
</evidence>
<name>A0A1F6WHM2_9BACT</name>
<dbReference type="InterPro" id="IPR004113">
    <property type="entry name" value="FAD-bd_oxidored_4_C"/>
</dbReference>
<dbReference type="Pfam" id="PF01565">
    <property type="entry name" value="FAD_binding_4"/>
    <property type="match status" value="1"/>
</dbReference>
<evidence type="ECO:0000313" key="9">
    <source>
        <dbReference type="EMBL" id="OGI81344.1"/>
    </source>
</evidence>
<keyword evidence="5" id="KW-0809">Transit peptide</keyword>
<dbReference type="InterPro" id="IPR016171">
    <property type="entry name" value="Vanillyl_alc_oxidase_C-sub2"/>
</dbReference>
<dbReference type="InterPro" id="IPR016166">
    <property type="entry name" value="FAD-bd_PCMH"/>
</dbReference>
<comment type="cofactor">
    <cofactor evidence="1">
        <name>FAD</name>
        <dbReference type="ChEBI" id="CHEBI:57692"/>
    </cofactor>
</comment>
<proteinExistence type="inferred from homology"/>
<evidence type="ECO:0000256" key="3">
    <source>
        <dbReference type="ARBA" id="ARBA00022630"/>
    </source>
</evidence>
<dbReference type="EMBL" id="MFUH01000032">
    <property type="protein sequence ID" value="OGI81344.1"/>
    <property type="molecule type" value="Genomic_DNA"/>
</dbReference>
<evidence type="ECO:0000256" key="2">
    <source>
        <dbReference type="ARBA" id="ARBA00008000"/>
    </source>
</evidence>